<gene>
    <name evidence="12" type="ORF">GPUH_LOCUS3139</name>
</gene>
<reference evidence="12 13" key="1">
    <citation type="submission" date="2018-11" db="EMBL/GenBank/DDBJ databases">
        <authorList>
            <consortium name="Pathogen Informatics"/>
        </authorList>
    </citation>
    <scope>NUCLEOTIDE SEQUENCE [LARGE SCALE GENOMIC DNA]</scope>
</reference>
<dbReference type="GO" id="GO:0006750">
    <property type="term" value="P:glutathione biosynthetic process"/>
    <property type="evidence" value="ECO:0007669"/>
    <property type="project" value="UniProtKB-UniRule"/>
</dbReference>
<dbReference type="EC" id="6.3.2.2" evidence="3 10"/>
<dbReference type="GO" id="GO:0005524">
    <property type="term" value="F:ATP binding"/>
    <property type="evidence" value="ECO:0007669"/>
    <property type="project" value="UniProtKB-UniRule"/>
</dbReference>
<name>A0A3P6QD46_9BILA</name>
<evidence type="ECO:0000313" key="12">
    <source>
        <dbReference type="EMBL" id="VDK38125.1"/>
    </source>
</evidence>
<keyword evidence="7 10" id="KW-0067">ATP-binding</keyword>
<keyword evidence="5 10" id="KW-0317">Glutathione biosynthesis</keyword>
<dbReference type="Gene3D" id="3.30.590.50">
    <property type="match status" value="2"/>
</dbReference>
<evidence type="ECO:0000256" key="11">
    <source>
        <dbReference type="SAM" id="MobiDB-lite"/>
    </source>
</evidence>
<evidence type="ECO:0000256" key="6">
    <source>
        <dbReference type="ARBA" id="ARBA00022741"/>
    </source>
</evidence>
<keyword evidence="4 10" id="KW-0436">Ligase</keyword>
<evidence type="ECO:0000256" key="9">
    <source>
        <dbReference type="ARBA" id="ARBA00032122"/>
    </source>
</evidence>
<dbReference type="SUPFAM" id="SSF55931">
    <property type="entry name" value="Glutamine synthetase/guanido kinase"/>
    <property type="match status" value="1"/>
</dbReference>
<dbReference type="EMBL" id="UYRT01005184">
    <property type="protein sequence ID" value="VDK38125.1"/>
    <property type="molecule type" value="Genomic_DNA"/>
</dbReference>
<accession>A0A3P6QD46</accession>
<evidence type="ECO:0000256" key="4">
    <source>
        <dbReference type="ARBA" id="ARBA00022598"/>
    </source>
</evidence>
<dbReference type="PANTHER" id="PTHR11164:SF0">
    <property type="entry name" value="GLUTAMATE--CYSTEINE LIGASE CATALYTIC SUBUNIT"/>
    <property type="match status" value="1"/>
</dbReference>
<dbReference type="InterPro" id="IPR014746">
    <property type="entry name" value="Gln_synth/guanido_kin_cat_dom"/>
</dbReference>
<feature type="region of interest" description="Disordered" evidence="11">
    <location>
        <begin position="124"/>
        <end position="145"/>
    </location>
</feature>
<keyword evidence="13" id="KW-1185">Reference proteome</keyword>
<evidence type="ECO:0000313" key="13">
    <source>
        <dbReference type="Proteomes" id="UP000271098"/>
    </source>
</evidence>
<evidence type="ECO:0000256" key="3">
    <source>
        <dbReference type="ARBA" id="ARBA00012220"/>
    </source>
</evidence>
<comment type="pathway">
    <text evidence="1 10">Sulfur metabolism; glutathione biosynthesis; glutathione from L-cysteine and L-glutamate: step 1/2.</text>
</comment>
<evidence type="ECO:0000256" key="5">
    <source>
        <dbReference type="ARBA" id="ARBA00022684"/>
    </source>
</evidence>
<dbReference type="UniPathway" id="UPA00142">
    <property type="reaction ID" value="UER00209"/>
</dbReference>
<evidence type="ECO:0000256" key="7">
    <source>
        <dbReference type="ARBA" id="ARBA00022840"/>
    </source>
</evidence>
<dbReference type="AlphaFoldDB" id="A0A3P6QD46"/>
<evidence type="ECO:0000256" key="1">
    <source>
        <dbReference type="ARBA" id="ARBA00005006"/>
    </source>
</evidence>
<comment type="catalytic activity">
    <reaction evidence="10">
        <text>L-cysteine + L-glutamate + ATP = gamma-L-glutamyl-L-cysteine + ADP + phosphate + H(+)</text>
        <dbReference type="Rhea" id="RHEA:13285"/>
        <dbReference type="ChEBI" id="CHEBI:15378"/>
        <dbReference type="ChEBI" id="CHEBI:29985"/>
        <dbReference type="ChEBI" id="CHEBI:30616"/>
        <dbReference type="ChEBI" id="CHEBI:35235"/>
        <dbReference type="ChEBI" id="CHEBI:43474"/>
        <dbReference type="ChEBI" id="CHEBI:58173"/>
        <dbReference type="ChEBI" id="CHEBI:456216"/>
        <dbReference type="EC" id="6.3.2.2"/>
    </reaction>
</comment>
<proteinExistence type="inferred from homology"/>
<sequence>MQKHGIAQFIALYERLKGREGDQLRWGDEIEYTILKFDDTAKKVRVSLRAEEILGRLQAGEEVNALLGTENFSLWRPEFAAYMLEGTPGAPYGANMIRRRAEVTRLLKNDEAVMSVSFPALGTPDFTFPSHQPRPDDETGAGQRRGEKVAINVPIFRDKNTPEPYQVTFLTFFFIIVLLF</sequence>
<evidence type="ECO:0000256" key="10">
    <source>
        <dbReference type="RuleBase" id="RU367135"/>
    </source>
</evidence>
<dbReference type="Proteomes" id="UP000271098">
    <property type="component" value="Unassembled WGS sequence"/>
</dbReference>
<dbReference type="GO" id="GO:0017109">
    <property type="term" value="C:glutamate-cysteine ligase complex"/>
    <property type="evidence" value="ECO:0007669"/>
    <property type="project" value="TreeGrafter"/>
</dbReference>
<dbReference type="InterPro" id="IPR004308">
    <property type="entry name" value="GCS"/>
</dbReference>
<protein>
    <recommendedName>
        <fullName evidence="3 10">Glutamate--cysteine ligase</fullName>
        <ecNumber evidence="3 10">6.3.2.2</ecNumber>
    </recommendedName>
    <alternativeName>
        <fullName evidence="9 10">Gamma-ECS</fullName>
    </alternativeName>
    <alternativeName>
        <fullName evidence="8 10">Gamma-glutamylcysteine synthetase</fullName>
    </alternativeName>
</protein>
<dbReference type="PANTHER" id="PTHR11164">
    <property type="entry name" value="GLUTAMATE CYSTEINE LIGASE"/>
    <property type="match status" value="1"/>
</dbReference>
<dbReference type="OrthoDB" id="7939818at2759"/>
<keyword evidence="6 10" id="KW-0547">Nucleotide-binding</keyword>
<evidence type="ECO:0000256" key="8">
    <source>
        <dbReference type="ARBA" id="ARBA00030585"/>
    </source>
</evidence>
<organism evidence="12 13">
    <name type="scientific">Gongylonema pulchrum</name>
    <dbReference type="NCBI Taxonomy" id="637853"/>
    <lineage>
        <taxon>Eukaryota</taxon>
        <taxon>Metazoa</taxon>
        <taxon>Ecdysozoa</taxon>
        <taxon>Nematoda</taxon>
        <taxon>Chromadorea</taxon>
        <taxon>Rhabditida</taxon>
        <taxon>Spirurina</taxon>
        <taxon>Spiruromorpha</taxon>
        <taxon>Spiruroidea</taxon>
        <taxon>Gongylonematidae</taxon>
        <taxon>Gongylonema</taxon>
    </lineage>
</organism>
<comment type="similarity">
    <text evidence="2 10">Belongs to the glutamate--cysteine ligase type 3 family.</text>
</comment>
<evidence type="ECO:0000256" key="2">
    <source>
        <dbReference type="ARBA" id="ARBA00008100"/>
    </source>
</evidence>
<dbReference type="GO" id="GO:0004357">
    <property type="term" value="F:glutamate-cysteine ligase activity"/>
    <property type="evidence" value="ECO:0007669"/>
    <property type="project" value="UniProtKB-UniRule"/>
</dbReference>